<reference evidence="1" key="1">
    <citation type="submission" date="2022-07" db="EMBL/GenBank/DDBJ databases">
        <title>Genome Sequence of Physisporinus lineatus.</title>
        <authorList>
            <person name="Buettner E."/>
        </authorList>
    </citation>
    <scope>NUCLEOTIDE SEQUENCE</scope>
    <source>
        <strain evidence="1">VT162</strain>
    </source>
</reference>
<dbReference type="Proteomes" id="UP001212997">
    <property type="component" value="Unassembled WGS sequence"/>
</dbReference>
<name>A0AAD5VFD3_9APHY</name>
<organism evidence="1 2">
    <name type="scientific">Meripilus lineatus</name>
    <dbReference type="NCBI Taxonomy" id="2056292"/>
    <lineage>
        <taxon>Eukaryota</taxon>
        <taxon>Fungi</taxon>
        <taxon>Dikarya</taxon>
        <taxon>Basidiomycota</taxon>
        <taxon>Agaricomycotina</taxon>
        <taxon>Agaricomycetes</taxon>
        <taxon>Polyporales</taxon>
        <taxon>Meripilaceae</taxon>
        <taxon>Meripilus</taxon>
    </lineage>
</organism>
<dbReference type="AlphaFoldDB" id="A0AAD5VFD3"/>
<keyword evidence="2" id="KW-1185">Reference proteome</keyword>
<evidence type="ECO:0000313" key="1">
    <source>
        <dbReference type="EMBL" id="KAJ3490847.1"/>
    </source>
</evidence>
<gene>
    <name evidence="1" type="ORF">NLI96_g1106</name>
</gene>
<dbReference type="EMBL" id="JANAWD010000021">
    <property type="protein sequence ID" value="KAJ3490847.1"/>
    <property type="molecule type" value="Genomic_DNA"/>
</dbReference>
<evidence type="ECO:0000313" key="2">
    <source>
        <dbReference type="Proteomes" id="UP001212997"/>
    </source>
</evidence>
<comment type="caution">
    <text evidence="1">The sequence shown here is derived from an EMBL/GenBank/DDBJ whole genome shotgun (WGS) entry which is preliminary data.</text>
</comment>
<accession>A0AAD5VFD3</accession>
<sequence length="201" mass="22775">MVFLKSLFAKLSRPAPSNSFDTSTYSEFSKATLIHDFDKLGGSPSLTQLSKKLLMMGNGRKMPHNKRVGVPQPRRFFDDIETESTLDHLEPDPRFGSGFIKVLGVKQLSDDFTSGPTDRNLQSHVKLSSILDWVDTDEDTSEEEYPSDSNSVFLRALKKGLNYPSSPFTFECEPNTVDDNPQWKEMSNSSIPMISQTWMYF</sequence>
<protein>
    <submittedName>
        <fullName evidence="1">Uncharacterized protein</fullName>
    </submittedName>
</protein>
<proteinExistence type="predicted"/>